<keyword evidence="1" id="KW-0812">Transmembrane</keyword>
<accession>A0A291QW34</accession>
<proteinExistence type="predicted"/>
<sequence>MQAKTTPVERNILTEFLETLSPEQLIQFEESMKKHENIQELLRAIAIHKNSTGSNKNQEAVIIPMSLPEVDSNHLEEEQKMKMLTYVAIILLVTSCMAGFFGYATWRNLEAQSQLHGQQGPAAPNHTILVKQ</sequence>
<dbReference type="KEGG" id="cbae:COR50_13775"/>
<keyword evidence="3" id="KW-1185">Reference proteome</keyword>
<organism evidence="2 3">
    <name type="scientific">Chitinophaga caeni</name>
    <dbReference type="NCBI Taxonomy" id="2029983"/>
    <lineage>
        <taxon>Bacteria</taxon>
        <taxon>Pseudomonadati</taxon>
        <taxon>Bacteroidota</taxon>
        <taxon>Chitinophagia</taxon>
        <taxon>Chitinophagales</taxon>
        <taxon>Chitinophagaceae</taxon>
        <taxon>Chitinophaga</taxon>
    </lineage>
</organism>
<dbReference type="Proteomes" id="UP000220133">
    <property type="component" value="Chromosome"/>
</dbReference>
<dbReference type="EMBL" id="CP023777">
    <property type="protein sequence ID" value="ATL48145.1"/>
    <property type="molecule type" value="Genomic_DNA"/>
</dbReference>
<protein>
    <submittedName>
        <fullName evidence="2">Uncharacterized protein</fullName>
    </submittedName>
</protein>
<dbReference type="AlphaFoldDB" id="A0A291QW34"/>
<gene>
    <name evidence="2" type="ORF">COR50_13775</name>
</gene>
<name>A0A291QW34_9BACT</name>
<evidence type="ECO:0000313" key="3">
    <source>
        <dbReference type="Proteomes" id="UP000220133"/>
    </source>
</evidence>
<evidence type="ECO:0000313" key="2">
    <source>
        <dbReference type="EMBL" id="ATL48145.1"/>
    </source>
</evidence>
<dbReference type="RefSeq" id="WP_098194522.1">
    <property type="nucleotide sequence ID" value="NZ_CP023777.1"/>
</dbReference>
<feature type="transmembrane region" description="Helical" evidence="1">
    <location>
        <begin position="83"/>
        <end position="106"/>
    </location>
</feature>
<keyword evidence="1" id="KW-0472">Membrane</keyword>
<evidence type="ECO:0000256" key="1">
    <source>
        <dbReference type="SAM" id="Phobius"/>
    </source>
</evidence>
<keyword evidence="1" id="KW-1133">Transmembrane helix</keyword>
<reference evidence="2 3" key="1">
    <citation type="submission" date="2017-10" db="EMBL/GenBank/DDBJ databases">
        <title>Paenichitinophaga pekingensis gen. nov., sp. nov., isolated from activated sludge.</title>
        <authorList>
            <person name="Jin D."/>
            <person name="Kong X."/>
            <person name="Deng Y."/>
            <person name="Bai Z."/>
        </authorList>
    </citation>
    <scope>NUCLEOTIDE SEQUENCE [LARGE SCALE GENOMIC DNA]</scope>
    <source>
        <strain evidence="2 3">13</strain>
    </source>
</reference>